<evidence type="ECO:0000256" key="5">
    <source>
        <dbReference type="ARBA" id="ARBA00022989"/>
    </source>
</evidence>
<keyword evidence="16" id="KW-1185">Reference proteome</keyword>
<accession>A0ABP5AUM5</accession>
<sequence length="267" mass="27881">MSVLDPLSHALAAVVAAAHDGLTALGADAGSGTTWVLSIAAVVVAVRTLVLPLAVHGVRLAHANARARPQLRELSKKYQGRKDPDAARAFMEERRAIAAEHGVSRWGCLPMLVQVPVWIALYHLLRDVSAGRAVGLMGADQVASLREATIGGVPLASSGYLGAGAEHVAVVVGLAATAALLSFATQHWLVRQNMVLVDVPEAMLSAQRMMPVLSAGGMLLAGGVVPVALLVYWVCSQVWTAAQSAVVWRFFPTPGSPAAQRFAPTPA</sequence>
<evidence type="ECO:0000256" key="10">
    <source>
        <dbReference type="ARBA" id="ARBA00033245"/>
    </source>
</evidence>
<dbReference type="NCBIfam" id="TIGR03592">
    <property type="entry name" value="yidC_oxa1_cterm"/>
    <property type="match status" value="1"/>
</dbReference>
<gene>
    <name evidence="15" type="ORF">GCM10009737_25750</name>
</gene>
<organism evidence="15 16">
    <name type="scientific">Nocardioides lentus</name>
    <dbReference type="NCBI Taxonomy" id="338077"/>
    <lineage>
        <taxon>Bacteria</taxon>
        <taxon>Bacillati</taxon>
        <taxon>Actinomycetota</taxon>
        <taxon>Actinomycetes</taxon>
        <taxon>Propionibacteriales</taxon>
        <taxon>Nocardioidaceae</taxon>
        <taxon>Nocardioides</taxon>
    </lineage>
</organism>
<dbReference type="Pfam" id="PF02096">
    <property type="entry name" value="60KD_IMP"/>
    <property type="match status" value="1"/>
</dbReference>
<evidence type="ECO:0000256" key="8">
    <source>
        <dbReference type="ARBA" id="ARBA00026028"/>
    </source>
</evidence>
<comment type="caution">
    <text evidence="15">The sequence shown here is derived from an EMBL/GenBank/DDBJ whole genome shotgun (WGS) entry which is preliminary data.</text>
</comment>
<dbReference type="InterPro" id="IPR028055">
    <property type="entry name" value="YidC/Oxa/ALB_C"/>
</dbReference>
<comment type="subcellular location">
    <subcellularLocation>
        <location evidence="1 12">Membrane</location>
        <topology evidence="1 12">Multi-pass membrane protein</topology>
    </subcellularLocation>
</comment>
<comment type="similarity">
    <text evidence="2">Belongs to the OXA1/ALB3/YidC family. Type 1 subfamily.</text>
</comment>
<dbReference type="RefSeq" id="WP_344007814.1">
    <property type="nucleotide sequence ID" value="NZ_BAAAMY010000005.1"/>
</dbReference>
<evidence type="ECO:0000256" key="1">
    <source>
        <dbReference type="ARBA" id="ARBA00004141"/>
    </source>
</evidence>
<evidence type="ECO:0000259" key="14">
    <source>
        <dbReference type="Pfam" id="PF02096"/>
    </source>
</evidence>
<dbReference type="Proteomes" id="UP001501612">
    <property type="component" value="Unassembled WGS sequence"/>
</dbReference>
<feature type="domain" description="Membrane insertase YidC/Oxa/ALB C-terminal" evidence="14">
    <location>
        <begin position="35"/>
        <end position="247"/>
    </location>
</feature>
<evidence type="ECO:0000313" key="16">
    <source>
        <dbReference type="Proteomes" id="UP001501612"/>
    </source>
</evidence>
<evidence type="ECO:0000256" key="9">
    <source>
        <dbReference type="ARBA" id="ARBA00031538"/>
    </source>
</evidence>
<protein>
    <recommendedName>
        <fullName evidence="3">Membrane protein insertase YidC</fullName>
    </recommendedName>
    <alternativeName>
        <fullName evidence="11">Foldase YidC</fullName>
    </alternativeName>
    <alternativeName>
        <fullName evidence="10">Membrane integrase YidC</fullName>
    </alternativeName>
    <alternativeName>
        <fullName evidence="9">Membrane protein YidC</fullName>
    </alternativeName>
</protein>
<evidence type="ECO:0000256" key="6">
    <source>
        <dbReference type="ARBA" id="ARBA00023136"/>
    </source>
</evidence>
<evidence type="ECO:0000256" key="12">
    <source>
        <dbReference type="RuleBase" id="RU003945"/>
    </source>
</evidence>
<proteinExistence type="inferred from homology"/>
<dbReference type="PANTHER" id="PTHR12428:SF65">
    <property type="entry name" value="CYTOCHROME C OXIDASE ASSEMBLY PROTEIN COX18, MITOCHONDRIAL"/>
    <property type="match status" value="1"/>
</dbReference>
<feature type="transmembrane region" description="Helical" evidence="13">
    <location>
        <begin position="36"/>
        <end position="58"/>
    </location>
</feature>
<keyword evidence="4 12" id="KW-0812">Transmembrane</keyword>
<evidence type="ECO:0000256" key="2">
    <source>
        <dbReference type="ARBA" id="ARBA00010527"/>
    </source>
</evidence>
<evidence type="ECO:0000256" key="11">
    <source>
        <dbReference type="ARBA" id="ARBA00033342"/>
    </source>
</evidence>
<dbReference type="InterPro" id="IPR001708">
    <property type="entry name" value="YidC/ALB3/OXA1/COX18"/>
</dbReference>
<evidence type="ECO:0000256" key="7">
    <source>
        <dbReference type="ARBA" id="ARBA00025034"/>
    </source>
</evidence>
<keyword evidence="5 13" id="KW-1133">Transmembrane helix</keyword>
<dbReference type="PANTHER" id="PTHR12428">
    <property type="entry name" value="OXA1"/>
    <property type="match status" value="1"/>
</dbReference>
<comment type="subunit">
    <text evidence="8">Interacts with the Sec translocase complex via SecD. Specifically interacts with transmembrane segments of nascent integral membrane proteins during membrane integration.</text>
</comment>
<evidence type="ECO:0000313" key="15">
    <source>
        <dbReference type="EMBL" id="GAA1922999.1"/>
    </source>
</evidence>
<keyword evidence="6 13" id="KW-0472">Membrane</keyword>
<comment type="function">
    <text evidence="7">Required for the insertion and/or proper folding and/or complex formation of integral membrane proteins into the membrane. Involved in integration of membrane proteins that insert both dependently and independently of the Sec translocase complex, as well as at least some lipoproteins. Aids folding of multispanning membrane proteins.</text>
</comment>
<dbReference type="EMBL" id="BAAAMY010000005">
    <property type="protein sequence ID" value="GAA1922999.1"/>
    <property type="molecule type" value="Genomic_DNA"/>
</dbReference>
<evidence type="ECO:0000256" key="4">
    <source>
        <dbReference type="ARBA" id="ARBA00022692"/>
    </source>
</evidence>
<feature type="transmembrane region" description="Helical" evidence="13">
    <location>
        <begin position="168"/>
        <end position="190"/>
    </location>
</feature>
<feature type="transmembrane region" description="Helical" evidence="13">
    <location>
        <begin position="211"/>
        <end position="234"/>
    </location>
</feature>
<reference evidence="16" key="1">
    <citation type="journal article" date="2019" name="Int. J. Syst. Evol. Microbiol.">
        <title>The Global Catalogue of Microorganisms (GCM) 10K type strain sequencing project: providing services to taxonomists for standard genome sequencing and annotation.</title>
        <authorList>
            <consortium name="The Broad Institute Genomics Platform"/>
            <consortium name="The Broad Institute Genome Sequencing Center for Infectious Disease"/>
            <person name="Wu L."/>
            <person name="Ma J."/>
        </authorList>
    </citation>
    <scope>NUCLEOTIDE SEQUENCE [LARGE SCALE GENOMIC DNA]</scope>
    <source>
        <strain evidence="16">JCM 14046</strain>
    </source>
</reference>
<evidence type="ECO:0000256" key="3">
    <source>
        <dbReference type="ARBA" id="ARBA00015325"/>
    </source>
</evidence>
<name>A0ABP5AUM5_9ACTN</name>
<evidence type="ECO:0000256" key="13">
    <source>
        <dbReference type="SAM" id="Phobius"/>
    </source>
</evidence>